<feature type="domain" description="TLC" evidence="6">
    <location>
        <begin position="85"/>
        <end position="318"/>
    </location>
</feature>
<proteinExistence type="predicted"/>
<evidence type="ECO:0000256" key="1">
    <source>
        <dbReference type="ARBA" id="ARBA00004141"/>
    </source>
</evidence>
<keyword evidence="3 5" id="KW-1133">Transmembrane helix</keyword>
<dbReference type="HOGENOM" id="CLU_843172_0_0_1"/>
<dbReference type="STRING" id="2903.R1ESP8"/>
<dbReference type="GO" id="GO:0046513">
    <property type="term" value="P:ceramide biosynthetic process"/>
    <property type="evidence" value="ECO:0007669"/>
    <property type="project" value="InterPro"/>
</dbReference>
<dbReference type="PANTHER" id="PTHR12560">
    <property type="entry name" value="LONGEVITY ASSURANCE FACTOR 1 LAG1"/>
    <property type="match status" value="1"/>
</dbReference>
<evidence type="ECO:0000256" key="5">
    <source>
        <dbReference type="SAM" id="Phobius"/>
    </source>
</evidence>
<evidence type="ECO:0000313" key="8">
    <source>
        <dbReference type="Proteomes" id="UP000013827"/>
    </source>
</evidence>
<dbReference type="EnsemblProtists" id="EOD29650">
    <property type="protein sequence ID" value="EOD29650"/>
    <property type="gene ID" value="EMIHUDRAFT_113675"/>
</dbReference>
<dbReference type="OMA" id="ISHAMFI"/>
<dbReference type="eggNOG" id="KOG1607">
    <property type="taxonomic scope" value="Eukaryota"/>
</dbReference>
<name>A0A0D3K1L5_EMIH1</name>
<dbReference type="InterPro" id="IPR006634">
    <property type="entry name" value="TLC-dom"/>
</dbReference>
<dbReference type="Pfam" id="PF03798">
    <property type="entry name" value="TRAM_LAG1_CLN8"/>
    <property type="match status" value="1"/>
</dbReference>
<dbReference type="KEGG" id="ehx:EMIHUDRAFT_113675"/>
<comment type="subcellular location">
    <subcellularLocation>
        <location evidence="1">Membrane</location>
        <topology evidence="1">Multi-pass membrane protein</topology>
    </subcellularLocation>
</comment>
<dbReference type="GO" id="GO:0005783">
    <property type="term" value="C:endoplasmic reticulum"/>
    <property type="evidence" value="ECO:0007669"/>
    <property type="project" value="TreeGrafter"/>
</dbReference>
<feature type="transmembrane region" description="Helical" evidence="5">
    <location>
        <begin position="275"/>
        <end position="297"/>
    </location>
</feature>
<dbReference type="SMART" id="SM00724">
    <property type="entry name" value="TLC"/>
    <property type="match status" value="1"/>
</dbReference>
<reference evidence="7" key="2">
    <citation type="submission" date="2024-10" db="UniProtKB">
        <authorList>
            <consortium name="EnsemblProtists"/>
        </authorList>
    </citation>
    <scope>IDENTIFICATION</scope>
</reference>
<feature type="transmembrane region" description="Helical" evidence="5">
    <location>
        <begin position="90"/>
        <end position="115"/>
    </location>
</feature>
<feature type="transmembrane region" description="Helical" evidence="5">
    <location>
        <begin position="236"/>
        <end position="255"/>
    </location>
</feature>
<accession>A0A0D3K1L5</accession>
<evidence type="ECO:0000256" key="4">
    <source>
        <dbReference type="ARBA" id="ARBA00023136"/>
    </source>
</evidence>
<evidence type="ECO:0000313" key="7">
    <source>
        <dbReference type="EnsemblProtists" id="EOD29650"/>
    </source>
</evidence>
<evidence type="ECO:0000259" key="6">
    <source>
        <dbReference type="SMART" id="SM00724"/>
    </source>
</evidence>
<organism evidence="7 8">
    <name type="scientific">Emiliania huxleyi (strain CCMP1516)</name>
    <dbReference type="NCBI Taxonomy" id="280463"/>
    <lineage>
        <taxon>Eukaryota</taxon>
        <taxon>Haptista</taxon>
        <taxon>Haptophyta</taxon>
        <taxon>Prymnesiophyceae</taxon>
        <taxon>Isochrysidales</taxon>
        <taxon>Noelaerhabdaceae</taxon>
        <taxon>Emiliania</taxon>
    </lineage>
</organism>
<keyword evidence="8" id="KW-1185">Reference proteome</keyword>
<protein>
    <recommendedName>
        <fullName evidence="6">TLC domain-containing protein</fullName>
    </recommendedName>
</protein>
<keyword evidence="2 5" id="KW-0812">Transmembrane</keyword>
<dbReference type="GO" id="GO:0050291">
    <property type="term" value="F:sphingosine N-acyltransferase activity"/>
    <property type="evidence" value="ECO:0007669"/>
    <property type="project" value="InterPro"/>
</dbReference>
<dbReference type="GeneID" id="17274925"/>
<keyword evidence="4 5" id="KW-0472">Membrane</keyword>
<dbReference type="Proteomes" id="UP000013827">
    <property type="component" value="Unassembled WGS sequence"/>
</dbReference>
<feature type="transmembrane region" description="Helical" evidence="5">
    <location>
        <begin position="175"/>
        <end position="196"/>
    </location>
</feature>
<evidence type="ECO:0000256" key="2">
    <source>
        <dbReference type="ARBA" id="ARBA00022692"/>
    </source>
</evidence>
<feature type="transmembrane region" description="Helical" evidence="5">
    <location>
        <begin position="42"/>
        <end position="59"/>
    </location>
</feature>
<dbReference type="PaxDb" id="2903-EOD29650"/>
<dbReference type="GO" id="GO:0016020">
    <property type="term" value="C:membrane"/>
    <property type="evidence" value="ECO:0007669"/>
    <property type="project" value="UniProtKB-SubCell"/>
</dbReference>
<reference evidence="8" key="1">
    <citation type="journal article" date="2013" name="Nature">
        <title>Pan genome of the phytoplankton Emiliania underpins its global distribution.</title>
        <authorList>
            <person name="Read B.A."/>
            <person name="Kegel J."/>
            <person name="Klute M.J."/>
            <person name="Kuo A."/>
            <person name="Lefebvre S.C."/>
            <person name="Maumus F."/>
            <person name="Mayer C."/>
            <person name="Miller J."/>
            <person name="Monier A."/>
            <person name="Salamov A."/>
            <person name="Young J."/>
            <person name="Aguilar M."/>
            <person name="Claverie J.M."/>
            <person name="Frickenhaus S."/>
            <person name="Gonzalez K."/>
            <person name="Herman E.K."/>
            <person name="Lin Y.C."/>
            <person name="Napier J."/>
            <person name="Ogata H."/>
            <person name="Sarno A.F."/>
            <person name="Shmutz J."/>
            <person name="Schroeder D."/>
            <person name="de Vargas C."/>
            <person name="Verret F."/>
            <person name="von Dassow P."/>
            <person name="Valentin K."/>
            <person name="Van de Peer Y."/>
            <person name="Wheeler G."/>
            <person name="Dacks J.B."/>
            <person name="Delwiche C.F."/>
            <person name="Dyhrman S.T."/>
            <person name="Glockner G."/>
            <person name="John U."/>
            <person name="Richards T."/>
            <person name="Worden A.Z."/>
            <person name="Zhang X."/>
            <person name="Grigoriev I.V."/>
            <person name="Allen A.E."/>
            <person name="Bidle K."/>
            <person name="Borodovsky M."/>
            <person name="Bowler C."/>
            <person name="Brownlee C."/>
            <person name="Cock J.M."/>
            <person name="Elias M."/>
            <person name="Gladyshev V.N."/>
            <person name="Groth M."/>
            <person name="Guda C."/>
            <person name="Hadaegh A."/>
            <person name="Iglesias-Rodriguez M.D."/>
            <person name="Jenkins J."/>
            <person name="Jones B.M."/>
            <person name="Lawson T."/>
            <person name="Leese F."/>
            <person name="Lindquist E."/>
            <person name="Lobanov A."/>
            <person name="Lomsadze A."/>
            <person name="Malik S.B."/>
            <person name="Marsh M.E."/>
            <person name="Mackinder L."/>
            <person name="Mock T."/>
            <person name="Mueller-Roeber B."/>
            <person name="Pagarete A."/>
            <person name="Parker M."/>
            <person name="Probert I."/>
            <person name="Quesneville H."/>
            <person name="Raines C."/>
            <person name="Rensing S.A."/>
            <person name="Riano-Pachon D.M."/>
            <person name="Richier S."/>
            <person name="Rokitta S."/>
            <person name="Shiraiwa Y."/>
            <person name="Soanes D.M."/>
            <person name="van der Giezen M."/>
            <person name="Wahlund T.M."/>
            <person name="Williams B."/>
            <person name="Wilson W."/>
            <person name="Wolfe G."/>
            <person name="Wurch L.L."/>
        </authorList>
    </citation>
    <scope>NUCLEOTIDE SEQUENCE</scope>
</reference>
<evidence type="ECO:0000256" key="3">
    <source>
        <dbReference type="ARBA" id="ARBA00022989"/>
    </source>
</evidence>
<dbReference type="InterPro" id="IPR016439">
    <property type="entry name" value="Lag1/Lac1-like"/>
</dbReference>
<sequence length="330" mass="35804">MEALSPTARARRESLFASHAAGGWWLMPPAPDGHCFVEGHDPFSFAAPAVGLMLAFAVARRMLGRAGVAVGRAVRGQGADQVDWSRFGDVSYFTVCHLALSALFVGAIGGEALGWMADTGVLWEYEQPRLSAGLYGYYVIELAFTGESCVHMLLSLAADSSSRDVPMLIHHAATLLVMLAALRAGFVRVGAAVLFIHDATDLPIDATRLCQSLGWTRSLTLHNTVLPPRGWRIHNAGLYASVLATLASWAALRLYAFPRYVVASALLDTTHYLEVFDFVGLKVIGVAYTLYVLPLLFLVALHYYWFGLIVLKAGRQLGLLPSGEKKRKAA</sequence>
<dbReference type="PANTHER" id="PTHR12560:SF0">
    <property type="entry name" value="LD18904P"/>
    <property type="match status" value="1"/>
</dbReference>
<dbReference type="AlphaFoldDB" id="A0A0D3K1L5"/>
<dbReference type="RefSeq" id="XP_005782079.1">
    <property type="nucleotide sequence ID" value="XM_005782022.1"/>
</dbReference>